<evidence type="ECO:0000256" key="3">
    <source>
        <dbReference type="ARBA" id="ARBA00022801"/>
    </source>
</evidence>
<dbReference type="SUPFAM" id="SSF53474">
    <property type="entry name" value="alpha/beta-Hydrolases"/>
    <property type="match status" value="1"/>
</dbReference>
<dbReference type="PANTHER" id="PTHR44590:SF3">
    <property type="entry name" value="CARBOXYLESTERASE TYPE B DOMAIN-CONTAINING PROTEIN"/>
    <property type="match status" value="1"/>
</dbReference>
<dbReference type="AlphaFoldDB" id="A0A0M3HWG3"/>
<dbReference type="InterPro" id="IPR002018">
    <property type="entry name" value="CarbesteraseB"/>
</dbReference>
<dbReference type="PROSITE" id="PS00941">
    <property type="entry name" value="CARBOXYLESTERASE_B_2"/>
    <property type="match status" value="1"/>
</dbReference>
<dbReference type="Pfam" id="PF00135">
    <property type="entry name" value="COesterase"/>
    <property type="match status" value="1"/>
</dbReference>
<dbReference type="GO" id="GO:0052689">
    <property type="term" value="F:carboxylic ester hydrolase activity"/>
    <property type="evidence" value="ECO:0007669"/>
    <property type="project" value="UniProtKB-KW"/>
</dbReference>
<dbReference type="Gene3D" id="3.40.50.1820">
    <property type="entry name" value="alpha/beta hydrolase"/>
    <property type="match status" value="1"/>
</dbReference>
<evidence type="ECO:0000313" key="6">
    <source>
        <dbReference type="WBParaSite" id="ALUE_0000747701-mRNA-1"/>
    </source>
</evidence>
<keyword evidence="2" id="KW-0719">Serine esterase</keyword>
<dbReference type="Proteomes" id="UP000036681">
    <property type="component" value="Unplaced"/>
</dbReference>
<comment type="similarity">
    <text evidence="1">Belongs to the type-B carboxylesterase/lipase family.</text>
</comment>
<accession>A0A0M3HWG3</accession>
<dbReference type="InterPro" id="IPR029058">
    <property type="entry name" value="AB_hydrolase_fold"/>
</dbReference>
<sequence length="796" mass="89891">MRMGSLWSHSKETYDPTSIFQTKYGRIRGRRIRIGEDRYVNAFLGIPYARPPKPQPPESWPNIRECVQHAMRAPQQDTIFERWSMRIPTSEDCLYLNVFAPECDPFQEHKRGRAVMVWIHGGGFVVHSSANYGDRGICKCLCSKGVVVVTIQYRLGILGFSATGDEHSIPNLGLWDQAMALSWVKENIVEFGGDPENITVFGQSAGGVCADLLSLSPYTRDLFDKVIAMGGTANCSWALRDIRRVREATISHAYTLGWEFPNNASDSEVSESLMKFLRQQPVKLLAVGLSGRRLFKANIAGLCFGPVADNDFIPEPITALRKKTPKKICMGGATDYETLLFAGFGRKRLDIASFEQVLDKAIPGDRYQSCAEIRRAAKALYINERCTNDEIKRACIRLTSDIFVTNGVHDYVEDMLNEGHTAYLYNFHYFNPRGFGLLRWTLPFFAATHGTELTYLFGKSLFEDFRPNATDQIVIDNFTTIFTNFAKFGDPNGGFIEEMEALSEFDKWRYICVDETVTMKRDFQQRRANFWRRLQEGKLHLPSTEDNSRQTQTDMKLIILNKEQQSGKDCNCRATQTDCVFLRAEQVQTADEVKLSNFDVAEDDKPSHHSNSPNVRLPERDEEISVTFDCNIGKQNDEHTAAAEICFVDRSEWLTTVRSESDEDYFAQVDGFAEGEVYTSRLEALNARANAALFCQDAIALKCAKDSGRMPQDLSHCDSTGITNTCTQTYCRCVGIGVDSAHKEETADIVNSHRRQNDDTMIGLSDKATKGSMACTDEWNSDDEVDWDAFEEVANV</sequence>
<dbReference type="WBParaSite" id="ALUE_0000747701-mRNA-1">
    <property type="protein sequence ID" value="ALUE_0000747701-mRNA-1"/>
    <property type="gene ID" value="ALUE_0000747701"/>
</dbReference>
<dbReference type="PANTHER" id="PTHR44590">
    <property type="entry name" value="CARBOXYLIC ESTER HYDROLASE-RELATED"/>
    <property type="match status" value="1"/>
</dbReference>
<evidence type="ECO:0000256" key="1">
    <source>
        <dbReference type="ARBA" id="ARBA00005964"/>
    </source>
</evidence>
<dbReference type="ESTHER" id="asclu-a0a0m3hwg3">
    <property type="family name" value="Carb_B_Nematoda"/>
</dbReference>
<dbReference type="PROSITE" id="PS00122">
    <property type="entry name" value="CARBOXYLESTERASE_B_1"/>
    <property type="match status" value="1"/>
</dbReference>
<proteinExistence type="inferred from homology"/>
<evidence type="ECO:0000313" key="5">
    <source>
        <dbReference type="Proteomes" id="UP000036681"/>
    </source>
</evidence>
<dbReference type="InterPro" id="IPR019819">
    <property type="entry name" value="Carboxylesterase_B_CS"/>
</dbReference>
<keyword evidence="3" id="KW-0378">Hydrolase</keyword>
<organism evidence="5 6">
    <name type="scientific">Ascaris lumbricoides</name>
    <name type="common">Giant roundworm</name>
    <dbReference type="NCBI Taxonomy" id="6252"/>
    <lineage>
        <taxon>Eukaryota</taxon>
        <taxon>Metazoa</taxon>
        <taxon>Ecdysozoa</taxon>
        <taxon>Nematoda</taxon>
        <taxon>Chromadorea</taxon>
        <taxon>Rhabditida</taxon>
        <taxon>Spirurina</taxon>
        <taxon>Ascaridomorpha</taxon>
        <taxon>Ascaridoidea</taxon>
        <taxon>Ascarididae</taxon>
        <taxon>Ascaris</taxon>
    </lineage>
</organism>
<name>A0A0M3HWG3_ASCLU</name>
<keyword evidence="5" id="KW-1185">Reference proteome</keyword>
<protein>
    <submittedName>
        <fullName evidence="6">COesterase domain-containing protein</fullName>
    </submittedName>
</protein>
<evidence type="ECO:0000256" key="2">
    <source>
        <dbReference type="ARBA" id="ARBA00022487"/>
    </source>
</evidence>
<dbReference type="InterPro" id="IPR019826">
    <property type="entry name" value="Carboxylesterase_B_AS"/>
</dbReference>
<feature type="domain" description="Carboxylesterase type B" evidence="4">
    <location>
        <begin position="18"/>
        <end position="531"/>
    </location>
</feature>
<evidence type="ECO:0000259" key="4">
    <source>
        <dbReference type="Pfam" id="PF00135"/>
    </source>
</evidence>
<reference evidence="6" key="1">
    <citation type="submission" date="2016-05" db="UniProtKB">
        <authorList>
            <consortium name="WormBaseParasite"/>
        </authorList>
    </citation>
    <scope>IDENTIFICATION</scope>
</reference>